<dbReference type="SMART" id="SM00332">
    <property type="entry name" value="PP2Cc"/>
    <property type="match status" value="1"/>
</dbReference>
<dbReference type="SUPFAM" id="SSF54495">
    <property type="entry name" value="UBC-like"/>
    <property type="match status" value="1"/>
</dbReference>
<keyword evidence="9" id="KW-0464">Manganese</keyword>
<dbReference type="PANTHER" id="PTHR13832">
    <property type="entry name" value="PROTEIN PHOSPHATASE 2C"/>
    <property type="match status" value="1"/>
</dbReference>
<evidence type="ECO:0000256" key="2">
    <source>
        <dbReference type="ARBA" id="ARBA00004170"/>
    </source>
</evidence>
<evidence type="ECO:0000256" key="7">
    <source>
        <dbReference type="ARBA" id="ARBA00022842"/>
    </source>
</evidence>
<protein>
    <recommendedName>
        <fullName evidence="4">protein-serine/threonine phosphatase</fullName>
        <ecNumber evidence="4">3.1.3.16</ecNumber>
    </recommendedName>
</protein>
<evidence type="ECO:0000256" key="5">
    <source>
        <dbReference type="ARBA" id="ARBA00022723"/>
    </source>
</evidence>
<evidence type="ECO:0000256" key="11">
    <source>
        <dbReference type="ARBA" id="ARBA00048336"/>
    </source>
</evidence>
<evidence type="ECO:0000313" key="14">
    <source>
        <dbReference type="EMBL" id="KAJ8604905.1"/>
    </source>
</evidence>
<evidence type="ECO:0000256" key="8">
    <source>
        <dbReference type="ARBA" id="ARBA00022912"/>
    </source>
</evidence>
<comment type="cofactor">
    <cofactor evidence="1">
        <name>Mn(2+)</name>
        <dbReference type="ChEBI" id="CHEBI:29035"/>
    </cofactor>
</comment>
<proteinExistence type="inferred from homology"/>
<dbReference type="InterPro" id="IPR016135">
    <property type="entry name" value="UBQ-conjugating_enzyme/RWD"/>
</dbReference>
<dbReference type="SMART" id="SM00331">
    <property type="entry name" value="PP2C_SIG"/>
    <property type="match status" value="1"/>
</dbReference>
<dbReference type="Gene3D" id="3.10.110.10">
    <property type="entry name" value="Ubiquitin Conjugating Enzyme"/>
    <property type="match status" value="1"/>
</dbReference>
<evidence type="ECO:0000256" key="6">
    <source>
        <dbReference type="ARBA" id="ARBA00022801"/>
    </source>
</evidence>
<comment type="catalytic activity">
    <reaction evidence="11">
        <text>O-phospho-L-threonyl-[protein] + H2O = L-threonyl-[protein] + phosphate</text>
        <dbReference type="Rhea" id="RHEA:47004"/>
        <dbReference type="Rhea" id="RHEA-COMP:11060"/>
        <dbReference type="Rhea" id="RHEA-COMP:11605"/>
        <dbReference type="ChEBI" id="CHEBI:15377"/>
        <dbReference type="ChEBI" id="CHEBI:30013"/>
        <dbReference type="ChEBI" id="CHEBI:43474"/>
        <dbReference type="ChEBI" id="CHEBI:61977"/>
        <dbReference type="EC" id="3.1.3.16"/>
    </reaction>
</comment>
<evidence type="ECO:0000256" key="3">
    <source>
        <dbReference type="ARBA" id="ARBA00006702"/>
    </source>
</evidence>
<dbReference type="GO" id="GO:0016020">
    <property type="term" value="C:membrane"/>
    <property type="evidence" value="ECO:0007669"/>
    <property type="project" value="UniProtKB-SubCell"/>
</dbReference>
<dbReference type="InterPro" id="IPR000222">
    <property type="entry name" value="PP2C_BS"/>
</dbReference>
<dbReference type="AlphaFoldDB" id="A0AAD7XLQ3"/>
<evidence type="ECO:0000256" key="4">
    <source>
        <dbReference type="ARBA" id="ARBA00013081"/>
    </source>
</evidence>
<dbReference type="GO" id="GO:0004722">
    <property type="term" value="F:protein serine/threonine phosphatase activity"/>
    <property type="evidence" value="ECO:0007669"/>
    <property type="project" value="UniProtKB-EC"/>
</dbReference>
<keyword evidence="6 12" id="KW-0378">Hydrolase</keyword>
<sequence>MRRSEVEVRALQGIPASVGGCSEFGTELKLEVFPGPDLVLERSCSFDVNLPKEYPVRPPSVRCRSIEALPSKFCSNGTYRRRGGDEIEGTIDTSSGRVRLGLLDEKTQCGWSRSYDLAVLFYGLRRLFSGADHSPWDWFPTPPGRHATPDKTTTTTVATRRSRPTTHHHRRVSIAAVEASTRGRRREMEDVTTVIPDAGLVCLFDGHGGRGCAAWAGRNVPRKIVELAARLDPREAMWRAFVDADREWVAGRQDTSGCTAIAALFRDRTLYVANLGDCRCVLARRGRSTTLARDLSFDARADRPDEIARICAARGFVANRRVNGQLAVSRALGDVAYKHYVAGSNRGPVSSRPDVVEIALEPADDFLVVACDGLWDVLSSQAVVDFVRSNAEASTGNLKTVCEKLVRHAVDDKKSTDNVSVCLVKILHYHATHRSTSVGLSSTPRFPFGASATSRGIRTLSASSSSSCEPPSIDHLGSSSRINASLMGNARLATFAARPNPAATSKRLSTPALAAPKIADNDDDLFEYLLDDRNFAAKA</sequence>
<dbReference type="CDD" id="cd00143">
    <property type="entry name" value="PP2Cc"/>
    <property type="match status" value="1"/>
</dbReference>
<dbReference type="PANTHER" id="PTHR13832:SF803">
    <property type="entry name" value="PROTEIN PHOSPHATASE 1G"/>
    <property type="match status" value="1"/>
</dbReference>
<dbReference type="InterPro" id="IPR015655">
    <property type="entry name" value="PP2C"/>
</dbReference>
<keyword evidence="8 12" id="KW-0904">Protein phosphatase</keyword>
<feature type="domain" description="PPM-type phosphatase" evidence="13">
    <location>
        <begin position="173"/>
        <end position="426"/>
    </location>
</feature>
<keyword evidence="15" id="KW-1185">Reference proteome</keyword>
<dbReference type="Proteomes" id="UP001230188">
    <property type="component" value="Unassembled WGS sequence"/>
</dbReference>
<evidence type="ECO:0000259" key="13">
    <source>
        <dbReference type="PROSITE" id="PS51746"/>
    </source>
</evidence>
<evidence type="ECO:0000256" key="12">
    <source>
        <dbReference type="RuleBase" id="RU003465"/>
    </source>
</evidence>
<dbReference type="InterPro" id="IPR036457">
    <property type="entry name" value="PPM-type-like_dom_sf"/>
</dbReference>
<dbReference type="EC" id="3.1.3.16" evidence="4"/>
<dbReference type="PROSITE" id="PS51746">
    <property type="entry name" value="PPM_2"/>
    <property type="match status" value="1"/>
</dbReference>
<name>A0AAD7XLQ3_9STRA</name>
<dbReference type="Pfam" id="PF00481">
    <property type="entry name" value="PP2C"/>
    <property type="match status" value="1"/>
</dbReference>
<dbReference type="Gene3D" id="3.60.40.10">
    <property type="entry name" value="PPM-type phosphatase domain"/>
    <property type="match status" value="1"/>
</dbReference>
<accession>A0AAD7XLQ3</accession>
<dbReference type="InterPro" id="IPR001932">
    <property type="entry name" value="PPM-type_phosphatase-like_dom"/>
</dbReference>
<dbReference type="GO" id="GO:0046872">
    <property type="term" value="F:metal ion binding"/>
    <property type="evidence" value="ECO:0007669"/>
    <property type="project" value="UniProtKB-KW"/>
</dbReference>
<comment type="subcellular location">
    <subcellularLocation>
        <location evidence="2">Membrane</location>
        <topology evidence="2">Peripheral membrane protein</topology>
    </subcellularLocation>
</comment>
<comment type="caution">
    <text evidence="14">The sequence shown here is derived from an EMBL/GenBank/DDBJ whole genome shotgun (WGS) entry which is preliminary data.</text>
</comment>
<keyword evidence="7" id="KW-0460">Magnesium</keyword>
<reference evidence="14" key="1">
    <citation type="submission" date="2023-01" db="EMBL/GenBank/DDBJ databases">
        <title>Metagenome sequencing of chrysophaentin producing Chrysophaeum taylorii.</title>
        <authorList>
            <person name="Davison J."/>
            <person name="Bewley C."/>
        </authorList>
    </citation>
    <scope>NUCLEOTIDE SEQUENCE</scope>
    <source>
        <strain evidence="14">NIES-1699</strain>
    </source>
</reference>
<dbReference type="PROSITE" id="PS51257">
    <property type="entry name" value="PROKAR_LIPOPROTEIN"/>
    <property type="match status" value="1"/>
</dbReference>
<comment type="catalytic activity">
    <reaction evidence="10">
        <text>O-phospho-L-seryl-[protein] + H2O = L-seryl-[protein] + phosphate</text>
        <dbReference type="Rhea" id="RHEA:20629"/>
        <dbReference type="Rhea" id="RHEA-COMP:9863"/>
        <dbReference type="Rhea" id="RHEA-COMP:11604"/>
        <dbReference type="ChEBI" id="CHEBI:15377"/>
        <dbReference type="ChEBI" id="CHEBI:29999"/>
        <dbReference type="ChEBI" id="CHEBI:43474"/>
        <dbReference type="ChEBI" id="CHEBI:83421"/>
        <dbReference type="EC" id="3.1.3.16"/>
    </reaction>
</comment>
<evidence type="ECO:0000256" key="9">
    <source>
        <dbReference type="ARBA" id="ARBA00023211"/>
    </source>
</evidence>
<organism evidence="14 15">
    <name type="scientific">Chrysophaeum taylorii</name>
    <dbReference type="NCBI Taxonomy" id="2483200"/>
    <lineage>
        <taxon>Eukaryota</taxon>
        <taxon>Sar</taxon>
        <taxon>Stramenopiles</taxon>
        <taxon>Ochrophyta</taxon>
        <taxon>Pelagophyceae</taxon>
        <taxon>Pelagomonadales</taxon>
        <taxon>Pelagomonadaceae</taxon>
        <taxon>Chrysophaeum</taxon>
    </lineage>
</organism>
<comment type="similarity">
    <text evidence="3 12">Belongs to the PP2C family.</text>
</comment>
<dbReference type="PROSITE" id="PS01032">
    <property type="entry name" value="PPM_1"/>
    <property type="match status" value="1"/>
</dbReference>
<dbReference type="EMBL" id="JAQMWT010000320">
    <property type="protein sequence ID" value="KAJ8604905.1"/>
    <property type="molecule type" value="Genomic_DNA"/>
</dbReference>
<gene>
    <name evidence="14" type="ORF">CTAYLR_004326</name>
</gene>
<evidence type="ECO:0000313" key="15">
    <source>
        <dbReference type="Proteomes" id="UP001230188"/>
    </source>
</evidence>
<evidence type="ECO:0000256" key="10">
    <source>
        <dbReference type="ARBA" id="ARBA00047761"/>
    </source>
</evidence>
<keyword evidence="5" id="KW-0479">Metal-binding</keyword>
<evidence type="ECO:0000256" key="1">
    <source>
        <dbReference type="ARBA" id="ARBA00001936"/>
    </source>
</evidence>
<dbReference type="SUPFAM" id="SSF81606">
    <property type="entry name" value="PP2C-like"/>
    <property type="match status" value="1"/>
</dbReference>